<accession>A0A2W5PVZ0</accession>
<evidence type="ECO:0008006" key="4">
    <source>
        <dbReference type="Google" id="ProtNLM"/>
    </source>
</evidence>
<dbReference type="EMBL" id="QFPP01000306">
    <property type="protein sequence ID" value="PZQ69054.1"/>
    <property type="molecule type" value="Genomic_DNA"/>
</dbReference>
<sequence>MLRALCVLWPSFLAACALEMLVFGLVDPGDLHWPVAGGPVSRQAVYAMGFFAFWAATAASSALTAMLIKTPPLESELTRTPSD</sequence>
<dbReference type="Proteomes" id="UP000249135">
    <property type="component" value="Unassembled WGS sequence"/>
</dbReference>
<protein>
    <recommendedName>
        <fullName evidence="4">Transmembrane protein</fullName>
    </recommendedName>
</protein>
<reference evidence="2 3" key="1">
    <citation type="submission" date="2017-08" db="EMBL/GenBank/DDBJ databases">
        <title>Infants hospitalized years apart are colonized by the same room-sourced microbial strains.</title>
        <authorList>
            <person name="Brooks B."/>
            <person name="Olm M.R."/>
            <person name="Firek B.A."/>
            <person name="Baker R."/>
            <person name="Thomas B.C."/>
            <person name="Morowitz M.J."/>
            <person name="Banfield J.F."/>
        </authorList>
    </citation>
    <scope>NUCLEOTIDE SEQUENCE [LARGE SCALE GENOMIC DNA]</scope>
    <source>
        <strain evidence="2">S2_005_003_R2_41</strain>
    </source>
</reference>
<keyword evidence="1" id="KW-1133">Transmembrane helix</keyword>
<name>A0A2W5PVZ0_VARPD</name>
<comment type="caution">
    <text evidence="2">The sequence shown here is derived from an EMBL/GenBank/DDBJ whole genome shotgun (WGS) entry which is preliminary data.</text>
</comment>
<dbReference type="AlphaFoldDB" id="A0A2W5PVZ0"/>
<proteinExistence type="predicted"/>
<keyword evidence="1" id="KW-0472">Membrane</keyword>
<evidence type="ECO:0000256" key="1">
    <source>
        <dbReference type="SAM" id="Phobius"/>
    </source>
</evidence>
<dbReference type="PROSITE" id="PS51257">
    <property type="entry name" value="PROKAR_LIPOPROTEIN"/>
    <property type="match status" value="1"/>
</dbReference>
<gene>
    <name evidence="2" type="ORF">DI563_19865</name>
</gene>
<evidence type="ECO:0000313" key="2">
    <source>
        <dbReference type="EMBL" id="PZQ69054.1"/>
    </source>
</evidence>
<feature type="transmembrane region" description="Helical" evidence="1">
    <location>
        <begin position="48"/>
        <end position="68"/>
    </location>
</feature>
<organism evidence="2 3">
    <name type="scientific">Variovorax paradoxus</name>
    <dbReference type="NCBI Taxonomy" id="34073"/>
    <lineage>
        <taxon>Bacteria</taxon>
        <taxon>Pseudomonadati</taxon>
        <taxon>Pseudomonadota</taxon>
        <taxon>Betaproteobacteria</taxon>
        <taxon>Burkholderiales</taxon>
        <taxon>Comamonadaceae</taxon>
        <taxon>Variovorax</taxon>
    </lineage>
</organism>
<evidence type="ECO:0000313" key="3">
    <source>
        <dbReference type="Proteomes" id="UP000249135"/>
    </source>
</evidence>
<keyword evidence="1" id="KW-0812">Transmembrane</keyword>